<keyword evidence="3" id="KW-1185">Reference proteome</keyword>
<protein>
    <recommendedName>
        <fullName evidence="1">DUF4236 domain-containing protein</fullName>
    </recommendedName>
</protein>
<evidence type="ECO:0000313" key="2">
    <source>
        <dbReference type="EMBL" id="KTD48369.1"/>
    </source>
</evidence>
<reference evidence="2 3" key="1">
    <citation type="submission" date="2015-11" db="EMBL/GenBank/DDBJ databases">
        <title>Genomic analysis of 38 Legionella species identifies large and diverse effector repertoires.</title>
        <authorList>
            <person name="Burstein D."/>
            <person name="Amaro F."/>
            <person name="Zusman T."/>
            <person name="Lifshitz Z."/>
            <person name="Cohen O."/>
            <person name="Gilbert J.A."/>
            <person name="Pupko T."/>
            <person name="Shuman H.A."/>
            <person name="Segal G."/>
        </authorList>
    </citation>
    <scope>NUCLEOTIDE SEQUENCE [LARGE SCALE GENOMIC DNA]</scope>
    <source>
        <strain evidence="2 3">WA-270A-C2</strain>
    </source>
</reference>
<accession>A0A0W0XU72</accession>
<dbReference type="AlphaFoldDB" id="A0A0W0XU72"/>
<sequence>MALRFQRRITLIPGVRLNIGKKGGSLSFGPRGASINVGKNGLFANIGLPGTGLSIRNRLDSNNKQSSSLGSDTPESIKVVLRVDDLGTLLFETDAGLTLPLNLVKRLKAEQPEIVYQALKQGAEQINKNLDELMSLHYTTPSPYQTKLIYPRLTLPYPKKPVTKTVSFWHKLLGKASIIEQENNQKLSFYEQAIAHWDKIQKEEDEAENYFNTIIEQAVGGDLQAMEKVLAYTLSDLKWAKDTQVSYDFKDQSTLYLDVDLPDLIDMPKKYAEIPSRGYKLLIKERSETQSRKDFCHLVHAILFRITGEIFAALPALKKIILSGYVQQNNAATGVIEDMYIISVEIELSKWVEINFNQLSTVNPVSALERFNIRKNMDRVSNFCQIEPL</sequence>
<name>A0A0W0XU72_9GAMM</name>
<dbReference type="RefSeq" id="WP_058530851.1">
    <property type="nucleotide sequence ID" value="NZ_CAAAIN010000001.1"/>
</dbReference>
<dbReference type="Proteomes" id="UP000054608">
    <property type="component" value="Unassembled WGS sequence"/>
</dbReference>
<feature type="domain" description="DUF4236" evidence="1">
    <location>
        <begin position="3"/>
        <end position="56"/>
    </location>
</feature>
<evidence type="ECO:0000313" key="3">
    <source>
        <dbReference type="Proteomes" id="UP000054608"/>
    </source>
</evidence>
<dbReference type="InterPro" id="IPR025330">
    <property type="entry name" value="DUF4236"/>
</dbReference>
<dbReference type="EMBL" id="LNYT01000007">
    <property type="protein sequence ID" value="KTD48369.1"/>
    <property type="molecule type" value="Genomic_DNA"/>
</dbReference>
<dbReference type="PATRIC" id="fig|458.5.peg.747"/>
<comment type="caution">
    <text evidence="2">The sequence shown here is derived from an EMBL/GenBank/DDBJ whole genome shotgun (WGS) entry which is preliminary data.</text>
</comment>
<dbReference type="Pfam" id="PF14020">
    <property type="entry name" value="DUF4236"/>
    <property type="match status" value="1"/>
</dbReference>
<gene>
    <name evidence="2" type="ORF">Lrub_0720</name>
</gene>
<organism evidence="2 3">
    <name type="scientific">Legionella rubrilucens</name>
    <dbReference type="NCBI Taxonomy" id="458"/>
    <lineage>
        <taxon>Bacteria</taxon>
        <taxon>Pseudomonadati</taxon>
        <taxon>Pseudomonadota</taxon>
        <taxon>Gammaproteobacteria</taxon>
        <taxon>Legionellales</taxon>
        <taxon>Legionellaceae</taxon>
        <taxon>Legionella</taxon>
    </lineage>
</organism>
<evidence type="ECO:0000259" key="1">
    <source>
        <dbReference type="Pfam" id="PF14020"/>
    </source>
</evidence>
<dbReference type="STRING" id="458.Lrub_0720"/>
<proteinExistence type="predicted"/>